<evidence type="ECO:0000256" key="2">
    <source>
        <dbReference type="ARBA" id="ARBA00023315"/>
    </source>
</evidence>
<dbReference type="InterPro" id="IPR016181">
    <property type="entry name" value="Acyl_CoA_acyltransferase"/>
</dbReference>
<dbReference type="EMBL" id="BX640437">
    <property type="protein sequence ID" value="CAE30719.1"/>
    <property type="molecule type" value="Genomic_DNA"/>
</dbReference>
<dbReference type="CDD" id="cd04301">
    <property type="entry name" value="NAT_SF"/>
    <property type="match status" value="1"/>
</dbReference>
<gene>
    <name evidence="4" type="ordered locus">BB0221</name>
</gene>
<reference evidence="5" key="1">
    <citation type="journal article" date="2003" name="Nat. Genet.">
        <title>Comparative analysis of the genome sequences of Bordetella pertussis, Bordetella parapertussis and Bordetella bronchiseptica.</title>
        <authorList>
            <person name="Parkhill J."/>
            <person name="Sebaihia M."/>
            <person name="Preston A."/>
            <person name="Murphy L.D."/>
            <person name="Thomson N.R."/>
            <person name="Harris D.E."/>
            <person name="Holden M.T.G."/>
            <person name="Churcher C.M."/>
            <person name="Bentley S.D."/>
            <person name="Mungall K.L."/>
            <person name="Cerdeno-Tarraga A.-M."/>
            <person name="Temple L."/>
            <person name="James K.D."/>
            <person name="Harris B."/>
            <person name="Quail M.A."/>
            <person name="Achtman M."/>
            <person name="Atkin R."/>
            <person name="Baker S."/>
            <person name="Basham D."/>
            <person name="Bason N."/>
            <person name="Cherevach I."/>
            <person name="Chillingworth T."/>
            <person name="Collins M."/>
            <person name="Cronin A."/>
            <person name="Davis P."/>
            <person name="Doggett J."/>
            <person name="Feltwell T."/>
            <person name="Goble A."/>
            <person name="Hamlin N."/>
            <person name="Hauser H."/>
            <person name="Holroyd S."/>
            <person name="Jagels K."/>
            <person name="Leather S."/>
            <person name="Moule S."/>
            <person name="Norberczak H."/>
            <person name="O'Neil S."/>
            <person name="Ormond D."/>
            <person name="Price C."/>
            <person name="Rabbinowitsch E."/>
            <person name="Rutter S."/>
            <person name="Sanders M."/>
            <person name="Saunders D."/>
            <person name="Seeger K."/>
            <person name="Sharp S."/>
            <person name="Simmonds M."/>
            <person name="Skelton J."/>
            <person name="Squares R."/>
            <person name="Squares S."/>
            <person name="Stevens K."/>
            <person name="Unwin L."/>
            <person name="Whitehead S."/>
            <person name="Barrell B.G."/>
            <person name="Maskell D.J."/>
        </authorList>
    </citation>
    <scope>NUCLEOTIDE SEQUENCE [LARGE SCALE GENOMIC DNA]</scope>
    <source>
        <strain evidence="5">ATCC BAA-588 / NCTC 13252 / RB50</strain>
    </source>
</reference>
<dbReference type="PROSITE" id="PS51186">
    <property type="entry name" value="GNAT"/>
    <property type="match status" value="1"/>
</dbReference>
<accession>A0A0H3LNV7</accession>
<feature type="domain" description="N-acetyltransferase" evidence="3">
    <location>
        <begin position="4"/>
        <end position="149"/>
    </location>
</feature>
<dbReference type="AlphaFoldDB" id="A0A0H3LNV7"/>
<name>A0A0H3LNV7_BORBR</name>
<evidence type="ECO:0000313" key="4">
    <source>
        <dbReference type="EMBL" id="CAE30719.1"/>
    </source>
</evidence>
<dbReference type="InterPro" id="IPR050832">
    <property type="entry name" value="Bact_Acetyltransf"/>
</dbReference>
<dbReference type="Pfam" id="PF00583">
    <property type="entry name" value="Acetyltransf_1"/>
    <property type="match status" value="1"/>
</dbReference>
<dbReference type="eggNOG" id="COG0456">
    <property type="taxonomic scope" value="Bacteria"/>
</dbReference>
<evidence type="ECO:0000313" key="5">
    <source>
        <dbReference type="Proteomes" id="UP000001027"/>
    </source>
</evidence>
<organism evidence="4 5">
    <name type="scientific">Bordetella bronchiseptica (strain ATCC BAA-588 / NCTC 13252 / RB50)</name>
    <name type="common">Alcaligenes bronchisepticus</name>
    <dbReference type="NCBI Taxonomy" id="257310"/>
    <lineage>
        <taxon>Bacteria</taxon>
        <taxon>Pseudomonadati</taxon>
        <taxon>Pseudomonadota</taxon>
        <taxon>Betaproteobacteria</taxon>
        <taxon>Burkholderiales</taxon>
        <taxon>Alcaligenaceae</taxon>
        <taxon>Bordetella</taxon>
    </lineage>
</organism>
<dbReference type="SUPFAM" id="SSF55729">
    <property type="entry name" value="Acyl-CoA N-acyltransferases (Nat)"/>
    <property type="match status" value="1"/>
</dbReference>
<dbReference type="KEGG" id="bbr:BB0221"/>
<proteinExistence type="predicted"/>
<dbReference type="PANTHER" id="PTHR43877">
    <property type="entry name" value="AMINOALKYLPHOSPHONATE N-ACETYLTRANSFERASE-RELATED-RELATED"/>
    <property type="match status" value="1"/>
</dbReference>
<dbReference type="GO" id="GO:0016747">
    <property type="term" value="F:acyltransferase activity, transferring groups other than amino-acyl groups"/>
    <property type="evidence" value="ECO:0007669"/>
    <property type="project" value="InterPro"/>
</dbReference>
<dbReference type="Gene3D" id="3.40.630.30">
    <property type="match status" value="1"/>
</dbReference>
<keyword evidence="1" id="KW-0808">Transferase</keyword>
<evidence type="ECO:0000256" key="1">
    <source>
        <dbReference type="ARBA" id="ARBA00022679"/>
    </source>
</evidence>
<dbReference type="RefSeq" id="WP_003807243.1">
    <property type="nucleotide sequence ID" value="NC_002927.3"/>
</dbReference>
<evidence type="ECO:0000259" key="3">
    <source>
        <dbReference type="PROSITE" id="PS51186"/>
    </source>
</evidence>
<keyword evidence="2" id="KW-0012">Acyltransferase</keyword>
<sequence length="149" mass="17067">MTPTEIRPLSAADHEAWLPLWKGYQEFYKVQLADAATAQTWQRFLDPAEPMHAALAWRDGKAIGMVHWIFHRSCWTTGDYCYLQDLFVAPDVRSSGAGRALIEHVYADARAQGAARVYWLTHETNTDAMHLYDHIADRSGFLQYRKVLA</sequence>
<dbReference type="GeneID" id="93206448"/>
<dbReference type="Proteomes" id="UP000001027">
    <property type="component" value="Chromosome"/>
</dbReference>
<protein>
    <submittedName>
        <fullName evidence="4">Acetyltransferase (GNAT) family protein</fullName>
    </submittedName>
</protein>
<dbReference type="HOGENOM" id="CLU_013985_32_1_4"/>
<dbReference type="InterPro" id="IPR000182">
    <property type="entry name" value="GNAT_dom"/>
</dbReference>
<dbReference type="PANTHER" id="PTHR43877:SF2">
    <property type="entry name" value="AMINOALKYLPHOSPHONATE N-ACETYLTRANSFERASE-RELATED"/>
    <property type="match status" value="1"/>
</dbReference>